<dbReference type="AlphaFoldDB" id="A0AAD7AKD9"/>
<organism evidence="1 2">
    <name type="scientific">Mycena albidolilacea</name>
    <dbReference type="NCBI Taxonomy" id="1033008"/>
    <lineage>
        <taxon>Eukaryota</taxon>
        <taxon>Fungi</taxon>
        <taxon>Dikarya</taxon>
        <taxon>Basidiomycota</taxon>
        <taxon>Agaricomycotina</taxon>
        <taxon>Agaricomycetes</taxon>
        <taxon>Agaricomycetidae</taxon>
        <taxon>Agaricales</taxon>
        <taxon>Marasmiineae</taxon>
        <taxon>Mycenaceae</taxon>
        <taxon>Mycena</taxon>
    </lineage>
</organism>
<evidence type="ECO:0000313" key="1">
    <source>
        <dbReference type="EMBL" id="KAJ7361392.1"/>
    </source>
</evidence>
<proteinExistence type="predicted"/>
<dbReference type="Proteomes" id="UP001218218">
    <property type="component" value="Unassembled WGS sequence"/>
</dbReference>
<accession>A0AAD7AKD9</accession>
<reference evidence="1" key="1">
    <citation type="submission" date="2023-03" db="EMBL/GenBank/DDBJ databases">
        <title>Massive genome expansion in bonnet fungi (Mycena s.s.) driven by repeated elements and novel gene families across ecological guilds.</title>
        <authorList>
            <consortium name="Lawrence Berkeley National Laboratory"/>
            <person name="Harder C.B."/>
            <person name="Miyauchi S."/>
            <person name="Viragh M."/>
            <person name="Kuo A."/>
            <person name="Thoen E."/>
            <person name="Andreopoulos B."/>
            <person name="Lu D."/>
            <person name="Skrede I."/>
            <person name="Drula E."/>
            <person name="Henrissat B."/>
            <person name="Morin E."/>
            <person name="Kohler A."/>
            <person name="Barry K."/>
            <person name="LaButti K."/>
            <person name="Morin E."/>
            <person name="Salamov A."/>
            <person name="Lipzen A."/>
            <person name="Mereny Z."/>
            <person name="Hegedus B."/>
            <person name="Baldrian P."/>
            <person name="Stursova M."/>
            <person name="Weitz H."/>
            <person name="Taylor A."/>
            <person name="Grigoriev I.V."/>
            <person name="Nagy L.G."/>
            <person name="Martin F."/>
            <person name="Kauserud H."/>
        </authorList>
    </citation>
    <scope>NUCLEOTIDE SEQUENCE</scope>
    <source>
        <strain evidence="1">CBHHK002</strain>
    </source>
</reference>
<evidence type="ECO:0000313" key="2">
    <source>
        <dbReference type="Proteomes" id="UP001218218"/>
    </source>
</evidence>
<comment type="caution">
    <text evidence="1">The sequence shown here is derived from an EMBL/GenBank/DDBJ whole genome shotgun (WGS) entry which is preliminary data.</text>
</comment>
<protein>
    <submittedName>
        <fullName evidence="1">Uncharacterized protein</fullName>
    </submittedName>
</protein>
<dbReference type="EMBL" id="JARIHO010000005">
    <property type="protein sequence ID" value="KAJ7361392.1"/>
    <property type="molecule type" value="Genomic_DNA"/>
</dbReference>
<keyword evidence="2" id="KW-1185">Reference proteome</keyword>
<name>A0AAD7AKD9_9AGAR</name>
<gene>
    <name evidence="1" type="ORF">DFH08DRAFT_800713</name>
</gene>
<sequence length="267" mass="29606">MYVLGSGANLFYGEGRMYRTMIAQLLESGIQHTGKGSLSGHKMKTKRAFVAELLRAIRDLELGVQLQTLKLYGRIGETQVTIEIERSVVTEHGQAQKQPSLRVASGRRMAIEFKLVYYELTFVSRTIFLRSTSSRATSSSSCQKNLLPCSRVSERKSRRGCCGGKRRKRFHVTKIKKYSVPVFTEITANRSTEVETPGQLPGRQAFSPALGAVLSADACPQTPDRRCLTAGLTLRIFAQVSVTAPHVRIAQKHVGACGPQDVPRVWH</sequence>